<feature type="signal peptide" evidence="1">
    <location>
        <begin position="1"/>
        <end position="31"/>
    </location>
</feature>
<evidence type="ECO:0000256" key="1">
    <source>
        <dbReference type="SAM" id="SignalP"/>
    </source>
</evidence>
<keyword evidence="1" id="KW-0732">Signal</keyword>
<name>A0A1I5Q8M3_9BACT</name>
<protein>
    <recommendedName>
        <fullName evidence="4">Tetratricopeptide repeat-containing protein</fullName>
    </recommendedName>
</protein>
<evidence type="ECO:0008006" key="4">
    <source>
        <dbReference type="Google" id="ProtNLM"/>
    </source>
</evidence>
<proteinExistence type="predicted"/>
<dbReference type="EMBL" id="FOXH01000003">
    <property type="protein sequence ID" value="SFP42688.1"/>
    <property type="molecule type" value="Genomic_DNA"/>
</dbReference>
<dbReference type="AlphaFoldDB" id="A0A1I5Q8M3"/>
<dbReference type="STRING" id="1079859.SAMN04515674_10373"/>
<sequence length="781" mass="89532">MNPFRNYFSLSKKSAKAFIVFTILACGPGLADYDEFVSYFMPESTNASLHDQKYHFTSQQFYNENEGESSSDTSDIVHATNVKSWSDYCNARLSDNDIAASVYGNSEKLITFLRNNGKQQAADYLLMAKKADMAYQVGDYFEESKKDSVILKKIFEEIRNISPGLQDDFLKERYAFQCVKLAKMLNLNRETISLYEKQIAPLKKKSFISDWAQARKAGAELALGDTAKAYYDFAMVFDKCPTRRNEAELSVRIHNIGFQESAVNLCKDNHEKAALYAFAAIRNGQDGLDLLKKMVELDPGNPLIELVMAREINKNEFYFFPQSYYEGEITDTVNIPKKIKDPNSYFSKLRDYALECAENKSLPNTGFWFTAASYMEMVARDFDKSSEYLSKAKQIPTQNKSLKTQIDLQELLLAVYSGKEISAETEQRIIPYLEKFLKTDNFRISNTLVEACKVLSSEYRNHTVGSSKGGWLSSCTKTTSVSAGAIAEYKAKSYLMLMLTTYQVNTTGFQSQTDQFEIEDTTSSATINNVITYFSKPNPTDFDKRLIKLSGFSKDDLYTLLGRRALSEHSFALAEEAFGKVNSKKWKEEPWKTFFNEDPFYIAADNSETPNTYTPYTFAKKMADLEKRFRQNPNDKESAYLLGCGTFNITYSGNSWLLVKRGWSGAEVSSYMHRNYSTEYYMAEKSRQYFDEAIKSTDPELSAKACFGASKCEATAFFVYRNTKDPDPKEEYGLFEKRMSQEEKQKYRHYFGILKTRYQNTRFQQEILRECGLYHDFVAGK</sequence>
<accession>A0A1I5Q8M3</accession>
<dbReference type="RefSeq" id="WP_092013899.1">
    <property type="nucleotide sequence ID" value="NZ_FOXH01000003.1"/>
</dbReference>
<dbReference type="OrthoDB" id="605297at2"/>
<evidence type="ECO:0000313" key="2">
    <source>
        <dbReference type="EMBL" id="SFP42688.1"/>
    </source>
</evidence>
<reference evidence="2 3" key="1">
    <citation type="submission" date="2016-10" db="EMBL/GenBank/DDBJ databases">
        <authorList>
            <person name="de Groot N.N."/>
        </authorList>
    </citation>
    <scope>NUCLEOTIDE SEQUENCE [LARGE SCALE GENOMIC DNA]</scope>
    <source>
        <strain evidence="3">E92,LMG 26720,CCM 7988</strain>
    </source>
</reference>
<evidence type="ECO:0000313" key="3">
    <source>
        <dbReference type="Proteomes" id="UP000199306"/>
    </source>
</evidence>
<dbReference type="Proteomes" id="UP000199306">
    <property type="component" value="Unassembled WGS sequence"/>
</dbReference>
<gene>
    <name evidence="2" type="ORF">SAMN04515674_10373</name>
</gene>
<organism evidence="2 3">
    <name type="scientific">Pseudarcicella hirudinis</name>
    <dbReference type="NCBI Taxonomy" id="1079859"/>
    <lineage>
        <taxon>Bacteria</taxon>
        <taxon>Pseudomonadati</taxon>
        <taxon>Bacteroidota</taxon>
        <taxon>Cytophagia</taxon>
        <taxon>Cytophagales</taxon>
        <taxon>Flectobacillaceae</taxon>
        <taxon>Pseudarcicella</taxon>
    </lineage>
</organism>
<keyword evidence="3" id="KW-1185">Reference proteome</keyword>
<feature type="chain" id="PRO_5011464972" description="Tetratricopeptide repeat-containing protein" evidence="1">
    <location>
        <begin position="32"/>
        <end position="781"/>
    </location>
</feature>